<proteinExistence type="inferred from homology"/>
<feature type="domain" description="HAMP" evidence="6">
    <location>
        <begin position="212"/>
        <end position="264"/>
    </location>
</feature>
<dbReference type="InterPro" id="IPR004090">
    <property type="entry name" value="Chemotax_Me-accpt_rcpt"/>
</dbReference>
<evidence type="ECO:0000259" key="6">
    <source>
        <dbReference type="PROSITE" id="PS50885"/>
    </source>
</evidence>
<dbReference type="SMART" id="SM00283">
    <property type="entry name" value="MA"/>
    <property type="match status" value="1"/>
</dbReference>
<feature type="transmembrane region" description="Helical" evidence="4">
    <location>
        <begin position="12"/>
        <end position="32"/>
    </location>
</feature>
<evidence type="ECO:0000256" key="2">
    <source>
        <dbReference type="ARBA" id="ARBA00029447"/>
    </source>
</evidence>
<dbReference type="InterPro" id="IPR051310">
    <property type="entry name" value="MCP_chemotaxis"/>
</dbReference>
<dbReference type="PANTHER" id="PTHR43531">
    <property type="entry name" value="PROTEIN ICFG"/>
    <property type="match status" value="1"/>
</dbReference>
<dbReference type="Pfam" id="PF00015">
    <property type="entry name" value="MCPsignal"/>
    <property type="match status" value="1"/>
</dbReference>
<protein>
    <submittedName>
        <fullName evidence="7">Methyl-accepting chemotaxis protein</fullName>
    </submittedName>
</protein>
<evidence type="ECO:0000256" key="1">
    <source>
        <dbReference type="ARBA" id="ARBA00022481"/>
    </source>
</evidence>
<organism evidence="7 8">
    <name type="scientific">Curvibacter microcysteis</name>
    <dbReference type="NCBI Taxonomy" id="3026419"/>
    <lineage>
        <taxon>Bacteria</taxon>
        <taxon>Pseudomonadati</taxon>
        <taxon>Pseudomonadota</taxon>
        <taxon>Betaproteobacteria</taxon>
        <taxon>Burkholderiales</taxon>
        <taxon>Comamonadaceae</taxon>
        <taxon>Curvibacter</taxon>
    </lineage>
</organism>
<dbReference type="InterPro" id="IPR004089">
    <property type="entry name" value="MCPsignal_dom"/>
</dbReference>
<evidence type="ECO:0000256" key="4">
    <source>
        <dbReference type="SAM" id="Phobius"/>
    </source>
</evidence>
<dbReference type="PROSITE" id="PS50885">
    <property type="entry name" value="HAMP"/>
    <property type="match status" value="1"/>
</dbReference>
<evidence type="ECO:0000259" key="5">
    <source>
        <dbReference type="PROSITE" id="PS50111"/>
    </source>
</evidence>
<keyword evidence="4" id="KW-0812">Transmembrane</keyword>
<dbReference type="PANTHER" id="PTHR43531:SF14">
    <property type="entry name" value="METHYL-ACCEPTING CHEMOTAXIS PROTEIN I-RELATED"/>
    <property type="match status" value="1"/>
</dbReference>
<dbReference type="Proteomes" id="UP001528672">
    <property type="component" value="Unassembled WGS sequence"/>
</dbReference>
<keyword evidence="4" id="KW-0472">Membrane</keyword>
<sequence length="537" mass="56588">MEFNRVRVSGKIWGAILLLLLAMLSVAGFTLWQADSTQQRLLSQQAKQYGIIEKALQWRSMTQVSLTRTVAGGMSADPSVDDFFKAEQASTIAEIQKLRQSLRDSADSEEEKQLLDRIAQLGQVLLAKIKIVDVAKEDGDGTIAAAKVQNDLLPAAKAYVAAIESYEALQRQILEREQGAAEASKRLIALTGAGSALLVIALGSAAALWLSRSISQPLKESVALAQAIAQGDLSQQVHTRRGDEFGDLSQALSGMNQFLGQVVGQVREASDGIAVASSEIANGNQDLSQRTEQAASNLEQTSASMQHLTDTVAQNSHAAQQANELANSASAAAQRGGAVVAEVVNTMEAITQSSRKITDIIGVIDGIAFQTNILALNAAVEAARAGEQGRGFAVVAAEVRSLAQRSASAAREIKGLIGSSTEKVEMGASQVQAAGSSMDEIVSSVQRVTLIMQEILAATREQATGISEVNQAVNHLDQMTQQNAALVEQAAAAASALREQTTQMTRTVSVFQLARGAGRGQGQGALAAPPELPRLQA</sequence>
<keyword evidence="1" id="KW-0488">Methylation</keyword>
<dbReference type="CDD" id="cd06225">
    <property type="entry name" value="HAMP"/>
    <property type="match status" value="1"/>
</dbReference>
<name>A0ABT5MGL2_9BURK</name>
<dbReference type="InterPro" id="IPR047347">
    <property type="entry name" value="YvaQ-like_sensor"/>
</dbReference>
<reference evidence="7 8" key="1">
    <citation type="submission" date="2023-02" db="EMBL/GenBank/DDBJ databases">
        <title>Bacterial whole genome sequence for Curvibacter sp. HBC28.</title>
        <authorList>
            <person name="Le V."/>
            <person name="Ko S.-R."/>
            <person name="Ahn C.-Y."/>
            <person name="Oh H.-M."/>
        </authorList>
    </citation>
    <scope>NUCLEOTIDE SEQUENCE [LARGE SCALE GENOMIC DNA]</scope>
    <source>
        <strain evidence="7 8">HBC28</strain>
    </source>
</reference>
<dbReference type="PROSITE" id="PS50111">
    <property type="entry name" value="CHEMOTAXIS_TRANSDUC_2"/>
    <property type="match status" value="1"/>
</dbReference>
<dbReference type="Pfam" id="PF00672">
    <property type="entry name" value="HAMP"/>
    <property type="match status" value="1"/>
</dbReference>
<dbReference type="RefSeq" id="WP_273925855.1">
    <property type="nucleotide sequence ID" value="NZ_JAQSIO010000002.1"/>
</dbReference>
<dbReference type="Gene3D" id="1.10.287.950">
    <property type="entry name" value="Methyl-accepting chemotaxis protein"/>
    <property type="match status" value="1"/>
</dbReference>
<dbReference type="PRINTS" id="PR00260">
    <property type="entry name" value="CHEMTRNSDUCR"/>
</dbReference>
<evidence type="ECO:0000256" key="3">
    <source>
        <dbReference type="PROSITE-ProRule" id="PRU00284"/>
    </source>
</evidence>
<keyword evidence="8" id="KW-1185">Reference proteome</keyword>
<dbReference type="EMBL" id="JAQSIO010000002">
    <property type="protein sequence ID" value="MDD0814231.1"/>
    <property type="molecule type" value="Genomic_DNA"/>
</dbReference>
<feature type="domain" description="Methyl-accepting transducer" evidence="5">
    <location>
        <begin position="269"/>
        <end position="498"/>
    </location>
</feature>
<evidence type="ECO:0000313" key="7">
    <source>
        <dbReference type="EMBL" id="MDD0814231.1"/>
    </source>
</evidence>
<comment type="similarity">
    <text evidence="2">Belongs to the methyl-accepting chemotaxis (MCP) protein family.</text>
</comment>
<comment type="caution">
    <text evidence="7">The sequence shown here is derived from an EMBL/GenBank/DDBJ whole genome shotgun (WGS) entry which is preliminary data.</text>
</comment>
<keyword evidence="3" id="KW-0807">Transducer</keyword>
<keyword evidence="4" id="KW-1133">Transmembrane helix</keyword>
<accession>A0ABT5MGL2</accession>
<dbReference type="SMART" id="SM00304">
    <property type="entry name" value="HAMP"/>
    <property type="match status" value="1"/>
</dbReference>
<dbReference type="CDD" id="cd19411">
    <property type="entry name" value="MCP2201-like_sensor"/>
    <property type="match status" value="1"/>
</dbReference>
<evidence type="ECO:0000313" key="8">
    <source>
        <dbReference type="Proteomes" id="UP001528672"/>
    </source>
</evidence>
<gene>
    <name evidence="7" type="ORF">PSQ39_06265</name>
</gene>
<dbReference type="SUPFAM" id="SSF58104">
    <property type="entry name" value="Methyl-accepting chemotaxis protein (MCP) signaling domain"/>
    <property type="match status" value="1"/>
</dbReference>
<dbReference type="InterPro" id="IPR003660">
    <property type="entry name" value="HAMP_dom"/>
</dbReference>
<dbReference type="CDD" id="cd11386">
    <property type="entry name" value="MCP_signal"/>
    <property type="match status" value="1"/>
</dbReference>